<sequence length="605" mass="66136">MAVAAAASPSAPSTAAQASSSRYPLPAYHTPFHSPASHYAYSSAASSSSSSATQSVADVQDSSTPSEVAEPDSSSGVKKPKKRRGPISRARAETIAARQEAAAKAAIQQETEARRQKIIDATPAPPYKLRVSARASGPPDKPMHARPAEERQSVLPEHYWSHLPDPAVWHRSTLNKDRPGFLGRHRYFLSNRKSVKELVDSIGLEDISQQNGGEKVTVVEAFAGAGTITSELLKRKEVGTVVALEQETSYLPWLEELAKDPTVADADGVGAKDKLKVLDRTGFNWVTYEMMDEQGMLSHLKPIDQKTTHEAISPAPLVFIAQLPNSVHGDQLLAQLAAAASVGQWLFQYGKVKLVFICPEVVTKRFLATAGDMSRSRLGTVVSILHEAKVLLSHEAHFLPQPNHVFPPNLGPGKRTLAVTAIPNEQYGSAQPFADLCAFELVPRDTRILAWRKARGIKEDAEDIAAARLSQDVPGLMGDEYESLEYLLRNLFVSRTRDLQSTLEKTYPGSSSILKKLTPEAVEAAAARNGSKLVPVAGEMRVNDLTNDQWVSLAQIFERWPFRPPHLFERANQGAVLTEREKFKYKSKAKVDTAATMGLEDDEAE</sequence>
<name>A0A316U8T1_9BASI</name>
<keyword evidence="7" id="KW-0698">rRNA processing</keyword>
<dbReference type="GO" id="GO:0000179">
    <property type="term" value="F:rRNA (adenine-N6,N6-)-dimethyltransferase activity"/>
    <property type="evidence" value="ECO:0007669"/>
    <property type="project" value="UniProtKB-UniRule"/>
</dbReference>
<protein>
    <recommendedName>
        <fullName evidence="7">rRNA adenine N(6)-methyltransferase</fullName>
        <ecNumber evidence="7">2.1.1.-</ecNumber>
    </recommendedName>
</protein>
<evidence type="ECO:0000256" key="6">
    <source>
        <dbReference type="PROSITE-ProRule" id="PRU01026"/>
    </source>
</evidence>
<comment type="function">
    <text evidence="5">Mitochondrial transcription factor that confers selective promoter recognition on the core subunit of the yeast mitochondrial RNA polymerase. Interacts with DNA in a non-specific manner.</text>
</comment>
<keyword evidence="2 6" id="KW-0808">Transferase</keyword>
<accession>A0A316U8T1</accession>
<keyword evidence="10" id="KW-1185">Reference proteome</keyword>
<dbReference type="RefSeq" id="XP_025348408.1">
    <property type="nucleotide sequence ID" value="XM_025494203.1"/>
</dbReference>
<keyword evidence="3 6" id="KW-0949">S-adenosyl-L-methionine</keyword>
<dbReference type="Pfam" id="PF00398">
    <property type="entry name" value="RrnaAD"/>
    <property type="match status" value="1"/>
</dbReference>
<dbReference type="Gene3D" id="1.10.8.100">
    <property type="entry name" value="Ribosomal RNA adenine dimethylase-like, domain 2"/>
    <property type="match status" value="1"/>
</dbReference>
<evidence type="ECO:0000256" key="5">
    <source>
        <dbReference type="ARBA" id="ARBA00024915"/>
    </source>
</evidence>
<dbReference type="Gene3D" id="3.40.50.150">
    <property type="entry name" value="Vaccinia Virus protein VP39"/>
    <property type="match status" value="1"/>
</dbReference>
<keyword evidence="4 6" id="KW-0694">RNA-binding</keyword>
<organism evidence="9 10">
    <name type="scientific">Pseudomicrostroma glucosiphilum</name>
    <dbReference type="NCBI Taxonomy" id="1684307"/>
    <lineage>
        <taxon>Eukaryota</taxon>
        <taxon>Fungi</taxon>
        <taxon>Dikarya</taxon>
        <taxon>Basidiomycota</taxon>
        <taxon>Ustilaginomycotina</taxon>
        <taxon>Exobasidiomycetes</taxon>
        <taxon>Microstromatales</taxon>
        <taxon>Microstromatales incertae sedis</taxon>
        <taxon>Pseudomicrostroma</taxon>
    </lineage>
</organism>
<dbReference type="STRING" id="1684307.A0A316U8T1"/>
<dbReference type="SUPFAM" id="SSF53335">
    <property type="entry name" value="S-adenosyl-L-methionine-dependent methyltransferases"/>
    <property type="match status" value="1"/>
</dbReference>
<keyword evidence="1 6" id="KW-0489">Methyltransferase</keyword>
<feature type="compositionally biased region" description="Low complexity" evidence="8">
    <location>
        <begin position="1"/>
        <end position="21"/>
    </location>
</feature>
<evidence type="ECO:0000256" key="1">
    <source>
        <dbReference type="ARBA" id="ARBA00022603"/>
    </source>
</evidence>
<dbReference type="Proteomes" id="UP000245942">
    <property type="component" value="Unassembled WGS sequence"/>
</dbReference>
<evidence type="ECO:0000256" key="4">
    <source>
        <dbReference type="ARBA" id="ARBA00022884"/>
    </source>
</evidence>
<dbReference type="PANTHER" id="PTHR11727:SF7">
    <property type="entry name" value="DIMETHYLADENOSINE TRANSFERASE-RELATED"/>
    <property type="match status" value="1"/>
</dbReference>
<evidence type="ECO:0000256" key="3">
    <source>
        <dbReference type="ARBA" id="ARBA00022691"/>
    </source>
</evidence>
<dbReference type="PANTHER" id="PTHR11727">
    <property type="entry name" value="DIMETHYLADENOSINE TRANSFERASE"/>
    <property type="match status" value="1"/>
</dbReference>
<dbReference type="InterPro" id="IPR029063">
    <property type="entry name" value="SAM-dependent_MTases_sf"/>
</dbReference>
<dbReference type="PROSITE" id="PS51689">
    <property type="entry name" value="SAM_RNA_A_N6_MT"/>
    <property type="match status" value="1"/>
</dbReference>
<dbReference type="InterPro" id="IPR001737">
    <property type="entry name" value="KsgA/Erm"/>
</dbReference>
<feature type="compositionally biased region" description="Low complexity" evidence="8">
    <location>
        <begin position="33"/>
        <end position="52"/>
    </location>
</feature>
<feature type="region of interest" description="Disordered" evidence="8">
    <location>
        <begin position="1"/>
        <end position="96"/>
    </location>
</feature>
<feature type="binding site" evidence="6">
    <location>
        <position position="245"/>
    </location>
    <ligand>
        <name>S-adenosyl-L-methionine</name>
        <dbReference type="ChEBI" id="CHEBI:59789"/>
    </ligand>
</feature>
<evidence type="ECO:0000256" key="2">
    <source>
        <dbReference type="ARBA" id="ARBA00022679"/>
    </source>
</evidence>
<feature type="compositionally biased region" description="Polar residues" evidence="8">
    <location>
        <begin position="53"/>
        <end position="76"/>
    </location>
</feature>
<gene>
    <name evidence="9" type="ORF">BCV69DRAFT_298278</name>
</gene>
<evidence type="ECO:0000256" key="7">
    <source>
        <dbReference type="RuleBase" id="RU362106"/>
    </source>
</evidence>
<evidence type="ECO:0000313" key="9">
    <source>
        <dbReference type="EMBL" id="PWN21248.1"/>
    </source>
</evidence>
<evidence type="ECO:0000313" key="10">
    <source>
        <dbReference type="Proteomes" id="UP000245942"/>
    </source>
</evidence>
<evidence type="ECO:0000256" key="8">
    <source>
        <dbReference type="SAM" id="MobiDB-lite"/>
    </source>
</evidence>
<reference evidence="9 10" key="1">
    <citation type="journal article" date="2018" name="Mol. Biol. Evol.">
        <title>Broad Genomic Sampling Reveals a Smut Pathogenic Ancestry of the Fungal Clade Ustilaginomycotina.</title>
        <authorList>
            <person name="Kijpornyongpan T."/>
            <person name="Mondo S.J."/>
            <person name="Barry K."/>
            <person name="Sandor L."/>
            <person name="Lee J."/>
            <person name="Lipzen A."/>
            <person name="Pangilinan J."/>
            <person name="LaButti K."/>
            <person name="Hainaut M."/>
            <person name="Henrissat B."/>
            <person name="Grigoriev I.V."/>
            <person name="Spatafora J.W."/>
            <person name="Aime M.C."/>
        </authorList>
    </citation>
    <scope>NUCLEOTIDE SEQUENCE [LARGE SCALE GENOMIC DNA]</scope>
    <source>
        <strain evidence="9 10">MCA 4718</strain>
    </source>
</reference>
<dbReference type="EC" id="2.1.1.-" evidence="7"/>
<dbReference type="GeneID" id="37015937"/>
<feature type="binding site" evidence="6">
    <location>
        <position position="189"/>
    </location>
    <ligand>
        <name>S-adenosyl-L-methionine</name>
        <dbReference type="ChEBI" id="CHEBI:59789"/>
    </ligand>
</feature>
<dbReference type="InterPro" id="IPR023165">
    <property type="entry name" value="rRNA_Ade_diMease-like_C"/>
</dbReference>
<comment type="similarity">
    <text evidence="6 7">Belongs to the class I-like SAM-binding methyltransferase superfamily. rRNA adenine N(6)-methyltransferase family.</text>
</comment>
<dbReference type="GO" id="GO:0003723">
    <property type="term" value="F:RNA binding"/>
    <property type="evidence" value="ECO:0007669"/>
    <property type="project" value="UniProtKB-UniRule"/>
</dbReference>
<dbReference type="EMBL" id="KZ819325">
    <property type="protein sequence ID" value="PWN21248.1"/>
    <property type="molecule type" value="Genomic_DNA"/>
</dbReference>
<proteinExistence type="inferred from homology"/>
<comment type="caution">
    <text evidence="6">Lacks conserved residue(s) required for the propagation of feature annotation.</text>
</comment>
<dbReference type="OrthoDB" id="16079at2759"/>
<dbReference type="AlphaFoldDB" id="A0A316U8T1"/>